<comment type="catalytic activity">
    <reaction evidence="6">
        <text>Exonucleolytic cleavage in either 5'- to 3'- or 3'- to 5'-direction to yield nucleoside 5'-phosphates.</text>
        <dbReference type="EC" id="3.1.11.6"/>
    </reaction>
</comment>
<evidence type="ECO:0000256" key="4">
    <source>
        <dbReference type="ARBA" id="ARBA00022801"/>
    </source>
</evidence>
<evidence type="ECO:0000256" key="2">
    <source>
        <dbReference type="ARBA" id="ARBA00022490"/>
    </source>
</evidence>
<dbReference type="Pfam" id="PF02609">
    <property type="entry name" value="Exonuc_VII_S"/>
    <property type="match status" value="1"/>
</dbReference>
<dbReference type="GO" id="GO:0009318">
    <property type="term" value="C:exodeoxyribonuclease VII complex"/>
    <property type="evidence" value="ECO:0007669"/>
    <property type="project" value="UniProtKB-UniRule"/>
</dbReference>
<evidence type="ECO:0000256" key="1">
    <source>
        <dbReference type="ARBA" id="ARBA00009998"/>
    </source>
</evidence>
<dbReference type="PANTHER" id="PTHR34137:SF1">
    <property type="entry name" value="EXODEOXYRIBONUCLEASE 7 SMALL SUBUNIT"/>
    <property type="match status" value="1"/>
</dbReference>
<keyword evidence="4 6" id="KW-0378">Hydrolase</keyword>
<dbReference type="InterPro" id="IPR003761">
    <property type="entry name" value="Exonuc_VII_S"/>
</dbReference>
<dbReference type="KEGG" id="amur:ADH66_04630"/>
<proteinExistence type="inferred from homology"/>
<reference evidence="7" key="1">
    <citation type="journal article" date="2017" name="Genome Announc.">
        <title>High-Quality Whole-Genome Sequences of the Oligo-Mouse-Microbiota Bacterial Community.</title>
        <authorList>
            <person name="Garzetti D."/>
            <person name="Brugiroux S."/>
            <person name="Bunk B."/>
            <person name="Pukall R."/>
            <person name="McCoy K.D."/>
            <person name="Macpherson A.J."/>
            <person name="Stecher B."/>
        </authorList>
    </citation>
    <scope>NUCLEOTIDE SEQUENCE</scope>
    <source>
        <strain evidence="7">KB18</strain>
    </source>
</reference>
<dbReference type="Gene3D" id="1.10.287.1040">
    <property type="entry name" value="Exonuclease VII, small subunit"/>
    <property type="match status" value="1"/>
</dbReference>
<comment type="subunit">
    <text evidence="6">Heterooligomer composed of large and small subunits.</text>
</comment>
<dbReference type="NCBIfam" id="TIGR01280">
    <property type="entry name" value="xseB"/>
    <property type="match status" value="1"/>
</dbReference>
<dbReference type="EMBL" id="CP021422">
    <property type="protein sequence ID" value="ASB40003.1"/>
    <property type="molecule type" value="Genomic_DNA"/>
</dbReference>
<sequence>MPAKKLNFESAMGRLQEIVERLESGEAPLEEAMALFEEGAKLSALCYNTLDRAQLKVTELAVLPGEAESDG</sequence>
<evidence type="ECO:0000313" key="7">
    <source>
        <dbReference type="EMBL" id="ASB40003.1"/>
    </source>
</evidence>
<dbReference type="GO" id="GO:0006308">
    <property type="term" value="P:DNA catabolic process"/>
    <property type="evidence" value="ECO:0007669"/>
    <property type="project" value="UniProtKB-UniRule"/>
</dbReference>
<dbReference type="Proteomes" id="UP000196710">
    <property type="component" value="Chromosome"/>
</dbReference>
<dbReference type="InterPro" id="IPR037004">
    <property type="entry name" value="Exonuc_VII_ssu_sf"/>
</dbReference>
<comment type="function">
    <text evidence="6">Bidirectionally degrades single-stranded DNA into large acid-insoluble oligonucleotides, which are then degraded further into small acid-soluble oligonucleotides.</text>
</comment>
<gene>
    <name evidence="6 8" type="primary">xseB</name>
    <name evidence="7" type="ORF">ADH66_04630</name>
    <name evidence="8" type="ORF">I5Q82_14695</name>
</gene>
<name>A0A1Z2XNI3_9FIRM</name>
<evidence type="ECO:0000256" key="6">
    <source>
        <dbReference type="HAMAP-Rule" id="MF_00337"/>
    </source>
</evidence>
<dbReference type="Proteomes" id="UP000596035">
    <property type="component" value="Chromosome"/>
</dbReference>
<evidence type="ECO:0000313" key="10">
    <source>
        <dbReference type="Proteomes" id="UP000596035"/>
    </source>
</evidence>
<accession>A0A1Z2XNI3</accession>
<keyword evidence="3 6" id="KW-0540">Nuclease</keyword>
<dbReference type="GO" id="GO:0008855">
    <property type="term" value="F:exodeoxyribonuclease VII activity"/>
    <property type="evidence" value="ECO:0007669"/>
    <property type="project" value="UniProtKB-UniRule"/>
</dbReference>
<evidence type="ECO:0000256" key="3">
    <source>
        <dbReference type="ARBA" id="ARBA00022722"/>
    </source>
</evidence>
<dbReference type="SUPFAM" id="SSF116842">
    <property type="entry name" value="XseB-like"/>
    <property type="match status" value="1"/>
</dbReference>
<evidence type="ECO:0000256" key="5">
    <source>
        <dbReference type="ARBA" id="ARBA00022839"/>
    </source>
</evidence>
<dbReference type="EC" id="3.1.11.6" evidence="6"/>
<dbReference type="RefSeq" id="WP_066535095.1">
    <property type="nucleotide sequence ID" value="NZ_CAJTCQ010000004.1"/>
</dbReference>
<organism evidence="8 10">
    <name type="scientific">Acutalibacter muris</name>
    <dbReference type="NCBI Taxonomy" id="1796620"/>
    <lineage>
        <taxon>Bacteria</taxon>
        <taxon>Bacillati</taxon>
        <taxon>Bacillota</taxon>
        <taxon>Clostridia</taxon>
        <taxon>Eubacteriales</taxon>
        <taxon>Acutalibacteraceae</taxon>
        <taxon>Acutalibacter</taxon>
    </lineage>
</organism>
<dbReference type="GO" id="GO:0005829">
    <property type="term" value="C:cytosol"/>
    <property type="evidence" value="ECO:0007669"/>
    <property type="project" value="TreeGrafter"/>
</dbReference>
<keyword evidence="9" id="KW-1185">Reference proteome</keyword>
<comment type="similarity">
    <text evidence="1 6">Belongs to the XseB family.</text>
</comment>
<evidence type="ECO:0000313" key="8">
    <source>
        <dbReference type="EMBL" id="QQR29291.1"/>
    </source>
</evidence>
<keyword evidence="2 6" id="KW-0963">Cytoplasm</keyword>
<reference evidence="8 10" key="3">
    <citation type="submission" date="2020-11" db="EMBL/GenBank/DDBJ databases">
        <title>Closed and high quality bacterial genomes of the OMM12 community.</title>
        <authorList>
            <person name="Marbouty M."/>
            <person name="Lamy-Besnier Q."/>
            <person name="Debarbieux L."/>
            <person name="Koszul R."/>
        </authorList>
    </citation>
    <scope>NUCLEOTIDE SEQUENCE [LARGE SCALE GENOMIC DNA]</scope>
    <source>
        <strain evidence="8 10">KB18</strain>
    </source>
</reference>
<protein>
    <recommendedName>
        <fullName evidence="6">Exodeoxyribonuclease 7 small subunit</fullName>
        <ecNumber evidence="6">3.1.11.6</ecNumber>
    </recommendedName>
    <alternativeName>
        <fullName evidence="6">Exodeoxyribonuclease VII small subunit</fullName>
        <shortName evidence="6">Exonuclease VII small subunit</shortName>
    </alternativeName>
</protein>
<evidence type="ECO:0000313" key="9">
    <source>
        <dbReference type="Proteomes" id="UP000196710"/>
    </source>
</evidence>
<dbReference type="AlphaFoldDB" id="A0A1Z2XNI3"/>
<dbReference type="PIRSF" id="PIRSF006488">
    <property type="entry name" value="Exonuc_VII_S"/>
    <property type="match status" value="1"/>
</dbReference>
<dbReference type="HAMAP" id="MF_00337">
    <property type="entry name" value="Exonuc_7_S"/>
    <property type="match status" value="1"/>
</dbReference>
<keyword evidence="5 6" id="KW-0269">Exonuclease</keyword>
<reference evidence="9" key="2">
    <citation type="submission" date="2017-05" db="EMBL/GenBank/DDBJ databases">
        <title>Improved OligoMM genomes.</title>
        <authorList>
            <person name="Garzetti D."/>
        </authorList>
    </citation>
    <scope>NUCLEOTIDE SEQUENCE [LARGE SCALE GENOMIC DNA]</scope>
    <source>
        <strain evidence="9">KB18</strain>
    </source>
</reference>
<dbReference type="PANTHER" id="PTHR34137">
    <property type="entry name" value="EXODEOXYRIBONUCLEASE 7 SMALL SUBUNIT"/>
    <property type="match status" value="1"/>
</dbReference>
<dbReference type="EMBL" id="CP065321">
    <property type="protein sequence ID" value="QQR29291.1"/>
    <property type="molecule type" value="Genomic_DNA"/>
</dbReference>
<comment type="subcellular location">
    <subcellularLocation>
        <location evidence="6">Cytoplasm</location>
    </subcellularLocation>
</comment>